<dbReference type="Gene3D" id="3.40.140.10">
    <property type="entry name" value="Cytidine Deaminase, domain 2"/>
    <property type="match status" value="1"/>
</dbReference>
<dbReference type="InterPro" id="IPR037518">
    <property type="entry name" value="MPN"/>
</dbReference>
<dbReference type="Pfam" id="PF04002">
    <property type="entry name" value="RadC"/>
    <property type="match status" value="1"/>
</dbReference>
<gene>
    <name evidence="7" type="ORF">CEY11_02070</name>
</gene>
<dbReference type="InterPro" id="IPR001405">
    <property type="entry name" value="UPF0758"/>
</dbReference>
<evidence type="ECO:0000256" key="1">
    <source>
        <dbReference type="ARBA" id="ARBA00022670"/>
    </source>
</evidence>
<evidence type="ECO:0000256" key="3">
    <source>
        <dbReference type="ARBA" id="ARBA00022801"/>
    </source>
</evidence>
<keyword evidence="5" id="KW-0482">Metalloprotease</keyword>
<reference evidence="8" key="1">
    <citation type="submission" date="2017-06" db="EMBL/GenBank/DDBJ databases">
        <title>Herbaspirillum phytohormonus sp. nov., isolated from the root nodule of Robinia pseudoacacia in lead-zinc mine.</title>
        <authorList>
            <person name="Fan M."/>
            <person name="Lin Y."/>
        </authorList>
    </citation>
    <scope>NUCLEOTIDE SEQUENCE [LARGE SCALE GENOMIC DNA]</scope>
    <source>
        <strain evidence="8">SC-089</strain>
    </source>
</reference>
<organism evidence="7 8">
    <name type="scientific">Candidimonas nitroreducens</name>
    <dbReference type="NCBI Taxonomy" id="683354"/>
    <lineage>
        <taxon>Bacteria</taxon>
        <taxon>Pseudomonadati</taxon>
        <taxon>Pseudomonadota</taxon>
        <taxon>Betaproteobacteria</taxon>
        <taxon>Burkholderiales</taxon>
        <taxon>Alcaligenaceae</taxon>
        <taxon>Candidimonas</taxon>
    </lineage>
</organism>
<name>A0A225MWP4_9BURK</name>
<keyword evidence="3" id="KW-0378">Hydrolase</keyword>
<evidence type="ECO:0000313" key="7">
    <source>
        <dbReference type="EMBL" id="OWT65554.1"/>
    </source>
</evidence>
<dbReference type="GO" id="GO:0046872">
    <property type="term" value="F:metal ion binding"/>
    <property type="evidence" value="ECO:0007669"/>
    <property type="project" value="UniProtKB-KW"/>
</dbReference>
<evidence type="ECO:0000259" key="6">
    <source>
        <dbReference type="PROSITE" id="PS50249"/>
    </source>
</evidence>
<evidence type="ECO:0000313" key="8">
    <source>
        <dbReference type="Proteomes" id="UP000214603"/>
    </source>
</evidence>
<evidence type="ECO:0000256" key="4">
    <source>
        <dbReference type="ARBA" id="ARBA00022833"/>
    </source>
</evidence>
<sequence length="177" mass="18835">MQPENSVQALGYDDMSDAQTLYVRSPKGRYCVANDSQVLAAARVAAESLIPDGGLLDIPGRVKAFFQAKLCGLGHECAAVVYLNTQLKVVGYIEHAHGTLSQASVYPREIVKTALRLNAGALILSHNHPSGLAEPSGADISLTRHLKQALALVDVRLLDHIVVTGQASVSLAERGQI</sequence>
<dbReference type="SUPFAM" id="SSF102712">
    <property type="entry name" value="JAB1/MPN domain"/>
    <property type="match status" value="1"/>
</dbReference>
<dbReference type="OrthoDB" id="9804482at2"/>
<accession>A0A225MWP4</accession>
<keyword evidence="8" id="KW-1185">Reference proteome</keyword>
<dbReference type="AlphaFoldDB" id="A0A225MWP4"/>
<comment type="caution">
    <text evidence="7">The sequence shown here is derived from an EMBL/GenBank/DDBJ whole genome shotgun (WGS) entry which is preliminary data.</text>
</comment>
<dbReference type="PROSITE" id="PS50249">
    <property type="entry name" value="MPN"/>
    <property type="match status" value="1"/>
</dbReference>
<dbReference type="PANTHER" id="PTHR30471">
    <property type="entry name" value="DNA REPAIR PROTEIN RADC"/>
    <property type="match status" value="1"/>
</dbReference>
<dbReference type="GO" id="GO:0008237">
    <property type="term" value="F:metallopeptidase activity"/>
    <property type="evidence" value="ECO:0007669"/>
    <property type="project" value="UniProtKB-KW"/>
</dbReference>
<proteinExistence type="predicted"/>
<dbReference type="InterPro" id="IPR025657">
    <property type="entry name" value="RadC_JAB"/>
</dbReference>
<dbReference type="EMBL" id="NJIH01000002">
    <property type="protein sequence ID" value="OWT65554.1"/>
    <property type="molecule type" value="Genomic_DNA"/>
</dbReference>
<evidence type="ECO:0000256" key="2">
    <source>
        <dbReference type="ARBA" id="ARBA00022723"/>
    </source>
</evidence>
<keyword evidence="1" id="KW-0645">Protease</keyword>
<dbReference type="CDD" id="cd08071">
    <property type="entry name" value="MPN_DUF2466"/>
    <property type="match status" value="1"/>
</dbReference>
<keyword evidence="4" id="KW-0862">Zinc</keyword>
<keyword evidence="2" id="KW-0479">Metal-binding</keyword>
<dbReference type="InterPro" id="IPR020891">
    <property type="entry name" value="UPF0758_CS"/>
</dbReference>
<dbReference type="PANTHER" id="PTHR30471:SF3">
    <property type="entry name" value="UPF0758 PROTEIN YEES-RELATED"/>
    <property type="match status" value="1"/>
</dbReference>
<dbReference type="PROSITE" id="PS01302">
    <property type="entry name" value="UPF0758"/>
    <property type="match status" value="1"/>
</dbReference>
<dbReference type="RefSeq" id="WP_088601704.1">
    <property type="nucleotide sequence ID" value="NZ_NJIH01000002.1"/>
</dbReference>
<dbReference type="Proteomes" id="UP000214603">
    <property type="component" value="Unassembled WGS sequence"/>
</dbReference>
<protein>
    <submittedName>
        <fullName evidence="7">DNA repair protein RadC</fullName>
    </submittedName>
</protein>
<dbReference type="GO" id="GO:0006508">
    <property type="term" value="P:proteolysis"/>
    <property type="evidence" value="ECO:0007669"/>
    <property type="project" value="UniProtKB-KW"/>
</dbReference>
<evidence type="ECO:0000256" key="5">
    <source>
        <dbReference type="ARBA" id="ARBA00023049"/>
    </source>
</evidence>
<feature type="domain" description="MPN" evidence="6">
    <location>
        <begin position="55"/>
        <end position="177"/>
    </location>
</feature>